<dbReference type="STRING" id="105984.A0A427XGV0"/>
<proteinExistence type="predicted"/>
<organism evidence="3 4">
    <name type="scientific">Apiotrichum porosum</name>
    <dbReference type="NCBI Taxonomy" id="105984"/>
    <lineage>
        <taxon>Eukaryota</taxon>
        <taxon>Fungi</taxon>
        <taxon>Dikarya</taxon>
        <taxon>Basidiomycota</taxon>
        <taxon>Agaricomycotina</taxon>
        <taxon>Tremellomycetes</taxon>
        <taxon>Trichosporonales</taxon>
        <taxon>Trichosporonaceae</taxon>
        <taxon>Apiotrichum</taxon>
    </lineage>
</organism>
<feature type="compositionally biased region" description="Polar residues" evidence="1">
    <location>
        <begin position="18"/>
        <end position="32"/>
    </location>
</feature>
<feature type="compositionally biased region" description="Polar residues" evidence="1">
    <location>
        <begin position="75"/>
        <end position="87"/>
    </location>
</feature>
<dbReference type="GO" id="GO:0007030">
    <property type="term" value="P:Golgi organization"/>
    <property type="evidence" value="ECO:0007669"/>
    <property type="project" value="TreeGrafter"/>
</dbReference>
<accession>A0A427XGV0</accession>
<dbReference type="GeneID" id="39587550"/>
<feature type="region of interest" description="Disordered" evidence="1">
    <location>
        <begin position="468"/>
        <end position="491"/>
    </location>
</feature>
<name>A0A427XGV0_9TREE</name>
<evidence type="ECO:0000313" key="3">
    <source>
        <dbReference type="EMBL" id="RSH77934.1"/>
    </source>
</evidence>
<dbReference type="PANTHER" id="PTHR13302">
    <property type="entry name" value="CONSERVED OLIGOMERIC GOLGI COMPLEX COMPONENT 3"/>
    <property type="match status" value="1"/>
</dbReference>
<dbReference type="InterPro" id="IPR007265">
    <property type="entry name" value="COG_su3"/>
</dbReference>
<dbReference type="Pfam" id="PF20671">
    <property type="entry name" value="COG3_C"/>
    <property type="match status" value="1"/>
</dbReference>
<protein>
    <submittedName>
        <fullName evidence="3">Golgi transport complex subunit 3</fullName>
    </submittedName>
</protein>
<comment type="caution">
    <text evidence="3">The sequence shown here is derived from an EMBL/GenBank/DDBJ whole genome shotgun (WGS) entry which is preliminary data.</text>
</comment>
<feature type="domain" description="Conserved oligomeric Golgi complex subunit 3 C-terminal" evidence="2">
    <location>
        <begin position="284"/>
        <end position="662"/>
    </location>
</feature>
<dbReference type="EMBL" id="RSCE01000014">
    <property type="protein sequence ID" value="RSH77934.1"/>
    <property type="molecule type" value="Genomic_DNA"/>
</dbReference>
<evidence type="ECO:0000313" key="4">
    <source>
        <dbReference type="Proteomes" id="UP000279236"/>
    </source>
</evidence>
<dbReference type="InterPro" id="IPR048685">
    <property type="entry name" value="COG3_C"/>
</dbReference>
<keyword evidence="4" id="KW-1185">Reference proteome</keyword>
<feature type="region of interest" description="Disordered" evidence="1">
    <location>
        <begin position="68"/>
        <end position="129"/>
    </location>
</feature>
<sequence length="845" mass="93768">MSRPATPGGFNLRRAPITSGSATASRANTPIQPRQVVSLEEWESKSPLSDEQVQSIAVVKERFGERPLPEKFTDAESSAQAQGSRPTTPIRMRFPNVHSRTGSASGMPSVPGSPQPGLSGLSRPDPLHPTSIVTPQQFHDHFAALALSAEHEQDSLYREHLAEISGLREKCDGLIELLEQGEGEVGEMLKALEYVEERSESLRGACEDLLEEQTSYRWFDAWTSVSAIWENMDAELYRLRYQQCMTRSMTLIRLHFVATVKALAVEVGRRLADKSLSEMTTRGLLYNRFSSLSASLRPLLAELEQRIPSNKDELPQILMDCHIAWVTSRQALMGPRVAEEIARLNPSRGDLVDLTRAGCSYLKQTCLDEFNLFKQFFLSGETQLYGFLESLCDHLYDHIRPRILHEPSLTVLQEVCTVLQALMVHEISDDDDPDEALVFSPESTLSVSPFGDRNDYFFSGGNSPLLRPGSATSSMYRQNSNASGVGRRQRGRKPLSRLHTELLLKMVLQDAQTRLVFRAQALIQADVQYYAPRPGDLDYPEKLNEGAAGQPLVKRGATISLDYEDDEPALLTLPPLDSQETWYPTLRVTLWVLSCLYTYIDNTVFADLAQEAVLTCRRSLSSASGLIGANKEKQADAKLFLVRHLLILKETTAGLDFGRASKHRDWAGVTDFLRSLLENATLLLGYGRGGAARDLAPDAKADLDRELKDACEDLIAQCTSKATQPLRAFLDRCSAHLSSRASGGGGGDLPAQEWASPQAVAAVHDEFRQTAEHAVQKWKRELMLYLQDEETVRVLIPPAQAAIVDVYRQFHDMVRAEYDFSTAAALSTPSAVAGQLAEARYTGRA</sequence>
<evidence type="ECO:0000259" key="2">
    <source>
        <dbReference type="Pfam" id="PF20671"/>
    </source>
</evidence>
<dbReference type="GO" id="GO:0006886">
    <property type="term" value="P:intracellular protein transport"/>
    <property type="evidence" value="ECO:0007669"/>
    <property type="project" value="InterPro"/>
</dbReference>
<feature type="compositionally biased region" description="Polar residues" evidence="1">
    <location>
        <begin position="470"/>
        <end position="483"/>
    </location>
</feature>
<dbReference type="AlphaFoldDB" id="A0A427XGV0"/>
<dbReference type="GO" id="GO:0016020">
    <property type="term" value="C:membrane"/>
    <property type="evidence" value="ECO:0007669"/>
    <property type="project" value="InterPro"/>
</dbReference>
<dbReference type="GO" id="GO:0005801">
    <property type="term" value="C:cis-Golgi network"/>
    <property type="evidence" value="ECO:0007669"/>
    <property type="project" value="InterPro"/>
</dbReference>
<gene>
    <name evidence="3" type="primary">COG3</name>
    <name evidence="3" type="ORF">EHS24_003007</name>
</gene>
<feature type="region of interest" description="Disordered" evidence="1">
    <location>
        <begin position="1"/>
        <end position="32"/>
    </location>
</feature>
<reference evidence="3 4" key="1">
    <citation type="submission" date="2018-11" db="EMBL/GenBank/DDBJ databases">
        <title>Genome sequence of Apiotrichum porosum DSM 27194.</title>
        <authorList>
            <person name="Aliyu H."/>
            <person name="Gorte O."/>
            <person name="Ochsenreither K."/>
        </authorList>
    </citation>
    <scope>NUCLEOTIDE SEQUENCE [LARGE SCALE GENOMIC DNA]</scope>
    <source>
        <strain evidence="3 4">DSM 27194</strain>
    </source>
</reference>
<dbReference type="PANTHER" id="PTHR13302:SF8">
    <property type="entry name" value="CONSERVED OLIGOMERIC GOLGI COMPLEX SUBUNIT 3"/>
    <property type="match status" value="1"/>
</dbReference>
<evidence type="ECO:0000256" key="1">
    <source>
        <dbReference type="SAM" id="MobiDB-lite"/>
    </source>
</evidence>
<dbReference type="Proteomes" id="UP000279236">
    <property type="component" value="Unassembled WGS sequence"/>
</dbReference>
<dbReference type="RefSeq" id="XP_028473081.1">
    <property type="nucleotide sequence ID" value="XM_028618714.1"/>
</dbReference>
<dbReference type="OrthoDB" id="296793at2759"/>
<dbReference type="GO" id="GO:0006891">
    <property type="term" value="P:intra-Golgi vesicle-mediated transport"/>
    <property type="evidence" value="ECO:0007669"/>
    <property type="project" value="TreeGrafter"/>
</dbReference>
<dbReference type="GO" id="GO:0017119">
    <property type="term" value="C:Golgi transport complex"/>
    <property type="evidence" value="ECO:0007669"/>
    <property type="project" value="TreeGrafter"/>
</dbReference>